<sequence>MIFSLLSFLLLPYSLPWRFLSFLLSSKVCVPRGVSSFRPLLRLPLALFCEKIPSLTRTRLSSRGDKRECEESKREKEREVRERERKKEAERGRREEEEGAL</sequence>
<name>A0A2C6KSI7_9APIC</name>
<evidence type="ECO:0000313" key="4">
    <source>
        <dbReference type="Proteomes" id="UP000221165"/>
    </source>
</evidence>
<feature type="compositionally biased region" description="Basic and acidic residues" evidence="1">
    <location>
        <begin position="62"/>
        <end position="101"/>
    </location>
</feature>
<gene>
    <name evidence="3" type="ORF">CSUI_006996</name>
</gene>
<evidence type="ECO:0000256" key="2">
    <source>
        <dbReference type="SAM" id="SignalP"/>
    </source>
</evidence>
<keyword evidence="2" id="KW-0732">Signal</keyword>
<dbReference type="GeneID" id="94430357"/>
<proteinExistence type="predicted"/>
<feature type="signal peptide" evidence="2">
    <location>
        <begin position="1"/>
        <end position="16"/>
    </location>
</feature>
<feature type="chain" id="PRO_5012880557" evidence="2">
    <location>
        <begin position="17"/>
        <end position="101"/>
    </location>
</feature>
<organism evidence="3 4">
    <name type="scientific">Cystoisospora suis</name>
    <dbReference type="NCBI Taxonomy" id="483139"/>
    <lineage>
        <taxon>Eukaryota</taxon>
        <taxon>Sar</taxon>
        <taxon>Alveolata</taxon>
        <taxon>Apicomplexa</taxon>
        <taxon>Conoidasida</taxon>
        <taxon>Coccidia</taxon>
        <taxon>Eucoccidiorida</taxon>
        <taxon>Eimeriorina</taxon>
        <taxon>Sarcocystidae</taxon>
        <taxon>Cystoisospora</taxon>
    </lineage>
</organism>
<reference evidence="3 4" key="1">
    <citation type="journal article" date="2017" name="Int. J. Parasitol.">
        <title>The genome of the protozoan parasite Cystoisospora suis and a reverse vaccinology approach to identify vaccine candidates.</title>
        <authorList>
            <person name="Palmieri N."/>
            <person name="Shrestha A."/>
            <person name="Ruttkowski B."/>
            <person name="Beck T."/>
            <person name="Vogl C."/>
            <person name="Tomley F."/>
            <person name="Blake D.P."/>
            <person name="Joachim A."/>
        </authorList>
    </citation>
    <scope>NUCLEOTIDE SEQUENCE [LARGE SCALE GENOMIC DNA]</scope>
    <source>
        <strain evidence="3 4">Wien I</strain>
    </source>
</reference>
<protein>
    <submittedName>
        <fullName evidence="3">Uncharacterized protein</fullName>
    </submittedName>
</protein>
<dbReference type="AlphaFoldDB" id="A0A2C6KSI7"/>
<keyword evidence="4" id="KW-1185">Reference proteome</keyword>
<evidence type="ECO:0000256" key="1">
    <source>
        <dbReference type="SAM" id="MobiDB-lite"/>
    </source>
</evidence>
<accession>A0A2C6KSI7</accession>
<comment type="caution">
    <text evidence="3">The sequence shown here is derived from an EMBL/GenBank/DDBJ whole genome shotgun (WGS) entry which is preliminary data.</text>
</comment>
<dbReference type="VEuPathDB" id="ToxoDB:CSUI_006996"/>
<dbReference type="Proteomes" id="UP000221165">
    <property type="component" value="Unassembled WGS sequence"/>
</dbReference>
<evidence type="ECO:0000313" key="3">
    <source>
        <dbReference type="EMBL" id="PHJ19176.1"/>
    </source>
</evidence>
<dbReference type="EMBL" id="MIGC01003602">
    <property type="protein sequence ID" value="PHJ19176.1"/>
    <property type="molecule type" value="Genomic_DNA"/>
</dbReference>
<dbReference type="RefSeq" id="XP_067920878.1">
    <property type="nucleotide sequence ID" value="XM_068067146.1"/>
</dbReference>
<feature type="region of interest" description="Disordered" evidence="1">
    <location>
        <begin position="58"/>
        <end position="101"/>
    </location>
</feature>